<organism evidence="1 2">
    <name type="scientific">Candidatus Nomurabacteria bacterium GW2011_GWA2_35_80</name>
    <dbReference type="NCBI Taxonomy" id="1618733"/>
    <lineage>
        <taxon>Bacteria</taxon>
        <taxon>Candidatus Nomuraibacteriota</taxon>
    </lineage>
</organism>
<dbReference type="GO" id="GO:0006281">
    <property type="term" value="P:DNA repair"/>
    <property type="evidence" value="ECO:0007669"/>
    <property type="project" value="TreeGrafter"/>
</dbReference>
<keyword evidence="1" id="KW-0378">Hydrolase</keyword>
<sequence length="199" mass="23217">MIKLIMFDFDGVIDNNYELSFELNGKKISCLTREEHKKIYEGNIHLEREKLKCRDTGFDFLKCLSNTRKTRKIKDEVRKTLENLSEDYTLGIISSCYEYGIRDYLQTNGVGNLFSFLYGLETHKLKSHKFKKVLNDFNFKKEECVFITDTLGDILEANKVGINTIAVDFGYHERERLEKGNPLKIISRFGELIETVKSC</sequence>
<dbReference type="PANTHER" id="PTHR43434">
    <property type="entry name" value="PHOSPHOGLYCOLATE PHOSPHATASE"/>
    <property type="match status" value="1"/>
</dbReference>
<dbReference type="InterPro" id="IPR050155">
    <property type="entry name" value="HAD-like_hydrolase_sf"/>
</dbReference>
<dbReference type="Pfam" id="PF13419">
    <property type="entry name" value="HAD_2"/>
    <property type="match status" value="1"/>
</dbReference>
<dbReference type="InterPro" id="IPR023214">
    <property type="entry name" value="HAD_sf"/>
</dbReference>
<name>A0A0G0DHG1_9BACT</name>
<protein>
    <submittedName>
        <fullName evidence="1">HAD-superfamily hydrolase, subfamily IA, variant 1</fullName>
    </submittedName>
</protein>
<dbReference type="InterPro" id="IPR036412">
    <property type="entry name" value="HAD-like_sf"/>
</dbReference>
<dbReference type="SUPFAM" id="SSF56784">
    <property type="entry name" value="HAD-like"/>
    <property type="match status" value="1"/>
</dbReference>
<dbReference type="SFLD" id="SFLDG01129">
    <property type="entry name" value="C1.5:_HAD__Beta-PGM__Phosphata"/>
    <property type="match status" value="1"/>
</dbReference>
<dbReference type="SFLD" id="SFLDS00003">
    <property type="entry name" value="Haloacid_Dehalogenase"/>
    <property type="match status" value="1"/>
</dbReference>
<evidence type="ECO:0000313" key="2">
    <source>
        <dbReference type="Proteomes" id="UP000034683"/>
    </source>
</evidence>
<dbReference type="GO" id="GO:0008967">
    <property type="term" value="F:phosphoglycolate phosphatase activity"/>
    <property type="evidence" value="ECO:0007669"/>
    <property type="project" value="TreeGrafter"/>
</dbReference>
<reference evidence="1 2" key="1">
    <citation type="journal article" date="2015" name="Nature">
        <title>rRNA introns, odd ribosomes, and small enigmatic genomes across a large radiation of phyla.</title>
        <authorList>
            <person name="Brown C.T."/>
            <person name="Hug L.A."/>
            <person name="Thomas B.C."/>
            <person name="Sharon I."/>
            <person name="Castelle C.J."/>
            <person name="Singh A."/>
            <person name="Wilkins M.J."/>
            <person name="Williams K.H."/>
            <person name="Banfield J.F."/>
        </authorList>
    </citation>
    <scope>NUCLEOTIDE SEQUENCE [LARGE SCALE GENOMIC DNA]</scope>
</reference>
<dbReference type="Proteomes" id="UP000034683">
    <property type="component" value="Unassembled WGS sequence"/>
</dbReference>
<comment type="caution">
    <text evidence="1">The sequence shown here is derived from an EMBL/GenBank/DDBJ whole genome shotgun (WGS) entry which is preliminary data.</text>
</comment>
<evidence type="ECO:0000313" key="1">
    <source>
        <dbReference type="EMBL" id="KKP88181.1"/>
    </source>
</evidence>
<proteinExistence type="predicted"/>
<accession>A0A0G0DHG1</accession>
<dbReference type="Gene3D" id="3.40.50.1000">
    <property type="entry name" value="HAD superfamily/HAD-like"/>
    <property type="match status" value="1"/>
</dbReference>
<gene>
    <name evidence="1" type="ORF">UR92_C0011G0008</name>
</gene>
<dbReference type="PANTHER" id="PTHR43434:SF1">
    <property type="entry name" value="PHOSPHOGLYCOLATE PHOSPHATASE"/>
    <property type="match status" value="1"/>
</dbReference>
<dbReference type="AlphaFoldDB" id="A0A0G0DHG1"/>
<dbReference type="EMBL" id="LBRA01000011">
    <property type="protein sequence ID" value="KKP88181.1"/>
    <property type="molecule type" value="Genomic_DNA"/>
</dbReference>
<dbReference type="InterPro" id="IPR041492">
    <property type="entry name" value="HAD_2"/>
</dbReference>